<evidence type="ECO:0000256" key="1">
    <source>
        <dbReference type="ARBA" id="ARBA00010883"/>
    </source>
</evidence>
<dbReference type="SMART" id="SM00312">
    <property type="entry name" value="PX"/>
    <property type="match status" value="1"/>
</dbReference>
<evidence type="ECO:0000313" key="3">
    <source>
        <dbReference type="EMBL" id="OAF67927.1"/>
    </source>
</evidence>
<dbReference type="GO" id="GO:0005829">
    <property type="term" value="C:cytosol"/>
    <property type="evidence" value="ECO:0007669"/>
    <property type="project" value="GOC"/>
</dbReference>
<dbReference type="EMBL" id="LWCA01000545">
    <property type="protein sequence ID" value="OAF67927.1"/>
    <property type="molecule type" value="Genomic_DNA"/>
</dbReference>
<name>A0A177B0W7_9BILA</name>
<dbReference type="InterPro" id="IPR001683">
    <property type="entry name" value="PX_dom"/>
</dbReference>
<evidence type="ECO:0000259" key="2">
    <source>
        <dbReference type="PROSITE" id="PS50195"/>
    </source>
</evidence>
<dbReference type="GO" id="GO:0035091">
    <property type="term" value="F:phosphatidylinositol binding"/>
    <property type="evidence" value="ECO:0007669"/>
    <property type="project" value="InterPro"/>
</dbReference>
<dbReference type="OrthoDB" id="271164at2759"/>
<accession>A0A177B0W7</accession>
<gene>
    <name evidence="3" type="ORF">A3Q56_04322</name>
</gene>
<dbReference type="PANTHER" id="PTHR10555:SF170">
    <property type="entry name" value="FI18122P1"/>
    <property type="match status" value="1"/>
</dbReference>
<dbReference type="Gene3D" id="3.30.1520.10">
    <property type="entry name" value="Phox-like domain"/>
    <property type="match status" value="1"/>
</dbReference>
<reference evidence="3 4" key="1">
    <citation type="submission" date="2016-04" db="EMBL/GenBank/DDBJ databases">
        <title>The genome of Intoshia linei affirms orthonectids as highly simplified spiralians.</title>
        <authorList>
            <person name="Mikhailov K.V."/>
            <person name="Slusarev G.S."/>
            <person name="Nikitin M.A."/>
            <person name="Logacheva M.D."/>
            <person name="Penin A."/>
            <person name="Aleoshin V."/>
            <person name="Panchin Y.V."/>
        </authorList>
    </citation>
    <scope>NUCLEOTIDE SEQUENCE [LARGE SCALE GENOMIC DNA]</scope>
    <source>
        <strain evidence="3">Intl2013</strain>
        <tissue evidence="3">Whole animal</tissue>
    </source>
</reference>
<keyword evidence="4" id="KW-1185">Reference proteome</keyword>
<feature type="domain" description="PX" evidence="2">
    <location>
        <begin position="72"/>
        <end position="199"/>
    </location>
</feature>
<organism evidence="3 4">
    <name type="scientific">Intoshia linei</name>
    <dbReference type="NCBI Taxonomy" id="1819745"/>
    <lineage>
        <taxon>Eukaryota</taxon>
        <taxon>Metazoa</taxon>
        <taxon>Spiralia</taxon>
        <taxon>Lophotrochozoa</taxon>
        <taxon>Mesozoa</taxon>
        <taxon>Orthonectida</taxon>
        <taxon>Rhopaluridae</taxon>
        <taxon>Intoshia</taxon>
    </lineage>
</organism>
<sequence length="448" mass="51702">MLNGDKDAFGEEICDPLAINTALDIKNENASDYDRFSNSLDKQDSQFDDIGKEIAGEVHRHDSNVSNFIEKMDTVIEIKSTHRIGEGMSSYINYVISTTTSNKKFQARTMTVERRYSEFFALRTRITELYVVQGYIIPSIPEKDILSMTKGKVTSADKDDIFVEKRRIALSIFLNACIRKDILKSEPLLIEFLEKPTLPKYPGASSLSTAGFMRFISSLTNSKTVGGVVQLMDEPFIKKIEMVEEIENSLKAVFYAIDAIMHKSQELHLITDHYAQCISNLANTESDKTLGLLCSKVACLEETQNAIINKSCYSNQFNFHCVISNVILNYDGIREVNHARVKSYKMWKDALLQRTKKMEILHKAEINGRADKVFAVKEEIREWQELEDKYNNRYNLISTRFMSELQYIENLRIKDLSCAIKQYVYNKHKAQEKETQYWKKFLTDFETK</sequence>
<proteinExistence type="inferred from homology"/>
<evidence type="ECO:0000313" key="4">
    <source>
        <dbReference type="Proteomes" id="UP000078046"/>
    </source>
</evidence>
<dbReference type="InterPro" id="IPR027267">
    <property type="entry name" value="AH/BAR_dom_sf"/>
</dbReference>
<dbReference type="SUPFAM" id="SSF64268">
    <property type="entry name" value="PX domain"/>
    <property type="match status" value="1"/>
</dbReference>
<dbReference type="PANTHER" id="PTHR10555">
    <property type="entry name" value="SORTING NEXIN"/>
    <property type="match status" value="1"/>
</dbReference>
<dbReference type="InterPro" id="IPR036871">
    <property type="entry name" value="PX_dom_sf"/>
</dbReference>
<dbReference type="AlphaFoldDB" id="A0A177B0W7"/>
<dbReference type="Pfam" id="PF00787">
    <property type="entry name" value="PX"/>
    <property type="match status" value="1"/>
</dbReference>
<dbReference type="Pfam" id="PF09325">
    <property type="entry name" value="Vps5"/>
    <property type="match status" value="1"/>
</dbReference>
<comment type="caution">
    <text evidence="3">The sequence shown here is derived from an EMBL/GenBank/DDBJ whole genome shotgun (WGS) entry which is preliminary data.</text>
</comment>
<dbReference type="GO" id="GO:0034498">
    <property type="term" value="P:early endosome to Golgi transport"/>
    <property type="evidence" value="ECO:0007669"/>
    <property type="project" value="TreeGrafter"/>
</dbReference>
<dbReference type="GO" id="GO:0010008">
    <property type="term" value="C:endosome membrane"/>
    <property type="evidence" value="ECO:0007669"/>
    <property type="project" value="TreeGrafter"/>
</dbReference>
<dbReference type="Proteomes" id="UP000078046">
    <property type="component" value="Unassembled WGS sequence"/>
</dbReference>
<comment type="similarity">
    <text evidence="1">Belongs to the sorting nexin family.</text>
</comment>
<protein>
    <submittedName>
        <fullName evidence="3">Vacuolar protein sorting-associated protein vps5</fullName>
    </submittedName>
</protein>
<dbReference type="Gene3D" id="1.20.1270.60">
    <property type="entry name" value="Arfaptin homology (AH) domain/BAR domain"/>
    <property type="match status" value="1"/>
</dbReference>
<dbReference type="PROSITE" id="PS50195">
    <property type="entry name" value="PX"/>
    <property type="match status" value="1"/>
</dbReference>
<dbReference type="InterPro" id="IPR015404">
    <property type="entry name" value="Vps5_C"/>
</dbReference>